<dbReference type="STRING" id="45354.A0A1L0D951"/>
<feature type="compositionally biased region" description="Polar residues" evidence="1">
    <location>
        <begin position="20"/>
        <end position="32"/>
    </location>
</feature>
<organism evidence="3 4">
    <name type="scientific">Sungouiella intermedia</name>
    <dbReference type="NCBI Taxonomy" id="45354"/>
    <lineage>
        <taxon>Eukaryota</taxon>
        <taxon>Fungi</taxon>
        <taxon>Dikarya</taxon>
        <taxon>Ascomycota</taxon>
        <taxon>Saccharomycotina</taxon>
        <taxon>Pichiomycetes</taxon>
        <taxon>Metschnikowiaceae</taxon>
        <taxon>Sungouiella</taxon>
    </lineage>
</organism>
<evidence type="ECO:0000256" key="1">
    <source>
        <dbReference type="SAM" id="MobiDB-lite"/>
    </source>
</evidence>
<feature type="transmembrane region" description="Helical" evidence="2">
    <location>
        <begin position="648"/>
        <end position="673"/>
    </location>
</feature>
<feature type="compositionally biased region" description="Basic and acidic residues" evidence="1">
    <location>
        <begin position="47"/>
        <end position="66"/>
    </location>
</feature>
<dbReference type="Proteomes" id="UP000182334">
    <property type="component" value="Chromosome II"/>
</dbReference>
<keyword evidence="2" id="KW-1133">Transmembrane helix</keyword>
<accession>A0A1L0D951</accession>
<evidence type="ECO:0000313" key="3">
    <source>
        <dbReference type="EMBL" id="SGZ48923.1"/>
    </source>
</evidence>
<dbReference type="PANTHER" id="PTHR38426:SF1">
    <property type="entry name" value="MAINTENANCE OF TELOMERE CAPPING PROTEIN 4"/>
    <property type="match status" value="1"/>
</dbReference>
<dbReference type="OrthoDB" id="4064064at2759"/>
<dbReference type="AlphaFoldDB" id="A0A1L0D951"/>
<reference evidence="3 4" key="1">
    <citation type="submission" date="2016-10" db="EMBL/GenBank/DDBJ databases">
        <authorList>
            <person name="de Groot N.N."/>
        </authorList>
    </citation>
    <scope>NUCLEOTIDE SEQUENCE [LARGE SCALE GENOMIC DNA]</scope>
    <source>
        <strain evidence="3 4">CBS 141442</strain>
    </source>
</reference>
<name>A0A1L0D951_9ASCO</name>
<proteinExistence type="predicted"/>
<keyword evidence="4" id="KW-1185">Reference proteome</keyword>
<keyword evidence="2" id="KW-0472">Membrane</keyword>
<evidence type="ECO:0000313" key="4">
    <source>
        <dbReference type="Proteomes" id="UP000182334"/>
    </source>
</evidence>
<gene>
    <name evidence="3" type="ORF">SAMEA4029010_CIC11G00000004884</name>
</gene>
<evidence type="ECO:0000256" key="2">
    <source>
        <dbReference type="SAM" id="Phobius"/>
    </source>
</evidence>
<feature type="region of interest" description="Disordered" evidence="1">
    <location>
        <begin position="13"/>
        <end position="87"/>
    </location>
</feature>
<dbReference type="PANTHER" id="PTHR38426">
    <property type="entry name" value="MAINTENANCE OF TELOMERE CAPPING PROTEIN 4"/>
    <property type="match status" value="1"/>
</dbReference>
<sequence length="680" mass="77586">MVVAANMLMENVSSESVNVTSPLTPLRMSSTTRRTEPRKSGSKSKKPPRDSRKKERQEFQKCHQDPGFDFDYELPTTSLSEDTEDSEKIPIMTSRVSRLASVLLTSGKVINSKFNVVDALGNGESKGSGSEQIHISRATRNRTEAVKAMIAVKYHWMERSIEPADESETNNHPGVQGVYNPLQVIRNRAIRAKHHEPAPISFRSLPLAVNVFSVRNRTNHKHKEAWKLIWGIELGELMSDVSWRTSHWHELRKHNGELWFPDSNSNSVKSGGSVATGSSSLTNTGRMHDALFKDPSNENSLDDINLNLIPIESARPPKLLRSNLKSKAKRLYGNSTGGVLTSDSDVAELAYSDPHSKSVDNLSKVRIARLVRRTSDNTERKLSNGEELEIQISHTLTPSRRVSLSSHEMLHQAPRIVINNFEQEEDLSKLVDLEDTTAEVEEFPKHLQDVVFNPMDKRNDKELVENVSQEPIRLSESKEPEIFVDLEGPRVNFLGEKQEYLDRMIFLNYNYLTSVYPASMEIITKNADKILQQQFGLIFRDIINVNDSQLPRYEDYYTGYVNESKSLIQMANNNYAVRIDNLLSATDRSIGEINTSLSMDLRKVSETLDRLNWSIFGNSVLNEFKAQRNKFENGSNYRMLYTVLENTIVIVLRLIWIVVNIYKAIFFVLKILWRIVRMFI</sequence>
<protein>
    <submittedName>
        <fullName evidence="3">CIC11C00000004884</fullName>
    </submittedName>
</protein>
<keyword evidence="2" id="KW-0812">Transmembrane</keyword>
<dbReference type="EMBL" id="LT635757">
    <property type="protein sequence ID" value="SGZ48923.1"/>
    <property type="molecule type" value="Genomic_DNA"/>
</dbReference>
<dbReference type="InterPro" id="IPR038769">
    <property type="entry name" value="MTC4"/>
</dbReference>